<proteinExistence type="predicted"/>
<evidence type="ECO:0000313" key="3">
    <source>
        <dbReference type="Proteomes" id="UP000193711"/>
    </source>
</evidence>
<feature type="transmembrane region" description="Helical" evidence="1">
    <location>
        <begin position="22"/>
        <end position="45"/>
    </location>
</feature>
<gene>
    <name evidence="2" type="ORF">SAMN06295885_0718</name>
</gene>
<keyword evidence="1" id="KW-0812">Transmembrane</keyword>
<protein>
    <recommendedName>
        <fullName evidence="4">Transmembrane protein</fullName>
    </recommendedName>
</protein>
<evidence type="ECO:0000256" key="1">
    <source>
        <dbReference type="SAM" id="Phobius"/>
    </source>
</evidence>
<dbReference type="EMBL" id="FXBM01000001">
    <property type="protein sequence ID" value="SMH32274.1"/>
    <property type="molecule type" value="Genomic_DNA"/>
</dbReference>
<name>A0A1X7N5U3_9MICO</name>
<dbReference type="OrthoDB" id="5118670at2"/>
<keyword evidence="1" id="KW-0472">Membrane</keyword>
<dbReference type="AlphaFoldDB" id="A0A1X7N5U3"/>
<dbReference type="Proteomes" id="UP000193711">
    <property type="component" value="Unassembled WGS sequence"/>
</dbReference>
<organism evidence="2 3">
    <name type="scientific">Rathayibacter oskolensis</name>
    <dbReference type="NCBI Taxonomy" id="1891671"/>
    <lineage>
        <taxon>Bacteria</taxon>
        <taxon>Bacillati</taxon>
        <taxon>Actinomycetota</taxon>
        <taxon>Actinomycetes</taxon>
        <taxon>Micrococcales</taxon>
        <taxon>Microbacteriaceae</taxon>
        <taxon>Rathayibacter</taxon>
    </lineage>
</organism>
<evidence type="ECO:0008006" key="4">
    <source>
        <dbReference type="Google" id="ProtNLM"/>
    </source>
</evidence>
<sequence length="132" mass="13940">MTDTPAPGVRSGRRRPLTARRLALIAGTVVALAGAAVVALIPLQYWNLTRLGFDYACSASVGAVPPGEGELVSGYWSWWPLGAACEWTSLDGSILVDRPDWSTTAVAITGVALLLAGLVAVVLALLLRRRTR</sequence>
<feature type="transmembrane region" description="Helical" evidence="1">
    <location>
        <begin position="105"/>
        <end position="127"/>
    </location>
</feature>
<dbReference type="RefSeq" id="WP_085475197.1">
    <property type="nucleotide sequence ID" value="NZ_FXBM01000001.1"/>
</dbReference>
<keyword evidence="1" id="KW-1133">Transmembrane helix</keyword>
<evidence type="ECO:0000313" key="2">
    <source>
        <dbReference type="EMBL" id="SMH32274.1"/>
    </source>
</evidence>
<reference evidence="3" key="1">
    <citation type="submission" date="2017-04" db="EMBL/GenBank/DDBJ databases">
        <authorList>
            <person name="Varghese N."/>
            <person name="Submissions S."/>
        </authorList>
    </citation>
    <scope>NUCLEOTIDE SEQUENCE [LARGE SCALE GENOMIC DNA]</scope>
    <source>
        <strain evidence="3">VKM Ac-2121</strain>
    </source>
</reference>
<keyword evidence="3" id="KW-1185">Reference proteome</keyword>
<accession>A0A1X7N5U3</accession>